<dbReference type="EnsemblFungi" id="EJT71648">
    <property type="protein sequence ID" value="EJT71648"/>
    <property type="gene ID" value="GGTG_10903"/>
</dbReference>
<keyword evidence="4" id="KW-1185">Reference proteome</keyword>
<dbReference type="HOGENOM" id="CLU_037536_0_0_1"/>
<name>J3PBN1_GAET3</name>
<reference evidence="3" key="5">
    <citation type="submission" date="2018-04" db="UniProtKB">
        <authorList>
            <consortium name="EnsemblFungi"/>
        </authorList>
    </citation>
    <scope>IDENTIFICATION</scope>
    <source>
        <strain evidence="3">R3-111a-1</strain>
    </source>
</reference>
<dbReference type="OrthoDB" id="1918685at2759"/>
<evidence type="ECO:0000256" key="1">
    <source>
        <dbReference type="SAM" id="MobiDB-lite"/>
    </source>
</evidence>
<feature type="compositionally biased region" description="Polar residues" evidence="1">
    <location>
        <begin position="1"/>
        <end position="16"/>
    </location>
</feature>
<reference evidence="2" key="3">
    <citation type="submission" date="2010-09" db="EMBL/GenBank/DDBJ databases">
        <title>Annotation of Gaeumannomyces graminis var. tritici R3-111a-1.</title>
        <authorList>
            <consortium name="The Broad Institute Genome Sequencing Platform"/>
            <person name="Ma L.-J."/>
            <person name="Dead R."/>
            <person name="Young S.K."/>
            <person name="Zeng Q."/>
            <person name="Gargeya S."/>
            <person name="Fitzgerald M."/>
            <person name="Haas B."/>
            <person name="Abouelleil A."/>
            <person name="Alvarado L."/>
            <person name="Arachchi H.M."/>
            <person name="Berlin A."/>
            <person name="Brown A."/>
            <person name="Chapman S.B."/>
            <person name="Chen Z."/>
            <person name="Dunbar C."/>
            <person name="Freedman E."/>
            <person name="Gearin G."/>
            <person name="Gellesch M."/>
            <person name="Goldberg J."/>
            <person name="Griggs A."/>
            <person name="Gujja S."/>
            <person name="Heiman D."/>
            <person name="Howarth C."/>
            <person name="Larson L."/>
            <person name="Lui A."/>
            <person name="MacDonald P.J.P."/>
            <person name="Mehta T."/>
            <person name="Montmayeur A."/>
            <person name="Murphy C."/>
            <person name="Neiman D."/>
            <person name="Pearson M."/>
            <person name="Priest M."/>
            <person name="Roberts A."/>
            <person name="Saif S."/>
            <person name="Shea T."/>
            <person name="Shenoy N."/>
            <person name="Sisk P."/>
            <person name="Stolte C."/>
            <person name="Sykes S."/>
            <person name="Yandava C."/>
            <person name="Wortman J."/>
            <person name="Nusbaum C."/>
            <person name="Birren B."/>
        </authorList>
    </citation>
    <scope>NUCLEOTIDE SEQUENCE</scope>
    <source>
        <strain evidence="2">R3-111a-1</strain>
    </source>
</reference>
<reference evidence="4" key="1">
    <citation type="submission" date="2010-07" db="EMBL/GenBank/DDBJ databases">
        <title>The genome sequence of Gaeumannomyces graminis var. tritici strain R3-111a-1.</title>
        <authorList>
            <consortium name="The Broad Institute Genome Sequencing Platform"/>
            <person name="Ma L.-J."/>
            <person name="Dead R."/>
            <person name="Young S."/>
            <person name="Zeng Q."/>
            <person name="Koehrsen M."/>
            <person name="Alvarado L."/>
            <person name="Berlin A."/>
            <person name="Chapman S.B."/>
            <person name="Chen Z."/>
            <person name="Freedman E."/>
            <person name="Gellesch M."/>
            <person name="Goldberg J."/>
            <person name="Griggs A."/>
            <person name="Gujja S."/>
            <person name="Heilman E.R."/>
            <person name="Heiman D."/>
            <person name="Hepburn T."/>
            <person name="Howarth C."/>
            <person name="Jen D."/>
            <person name="Larson L."/>
            <person name="Mehta T."/>
            <person name="Neiman D."/>
            <person name="Pearson M."/>
            <person name="Roberts A."/>
            <person name="Saif S."/>
            <person name="Shea T."/>
            <person name="Shenoy N."/>
            <person name="Sisk P."/>
            <person name="Stolte C."/>
            <person name="Sykes S."/>
            <person name="Walk T."/>
            <person name="White J."/>
            <person name="Yandava C."/>
            <person name="Haas B."/>
            <person name="Nusbaum C."/>
            <person name="Birren B."/>
        </authorList>
    </citation>
    <scope>NUCLEOTIDE SEQUENCE [LARGE SCALE GENOMIC DNA]</scope>
    <source>
        <strain evidence="4">R3-111a-1</strain>
    </source>
</reference>
<organism evidence="2">
    <name type="scientific">Gaeumannomyces tritici (strain R3-111a-1)</name>
    <name type="common">Wheat and barley take-all root rot fungus</name>
    <name type="synonym">Gaeumannomyces graminis var. tritici</name>
    <dbReference type="NCBI Taxonomy" id="644352"/>
    <lineage>
        <taxon>Eukaryota</taxon>
        <taxon>Fungi</taxon>
        <taxon>Dikarya</taxon>
        <taxon>Ascomycota</taxon>
        <taxon>Pezizomycotina</taxon>
        <taxon>Sordariomycetes</taxon>
        <taxon>Sordariomycetidae</taxon>
        <taxon>Magnaporthales</taxon>
        <taxon>Magnaporthaceae</taxon>
        <taxon>Gaeumannomyces</taxon>
    </lineage>
</organism>
<gene>
    <name evidence="3" type="primary">20351361</name>
    <name evidence="2" type="ORF">GGTG_10903</name>
</gene>
<evidence type="ECO:0000313" key="2">
    <source>
        <dbReference type="EMBL" id="EJT71648.1"/>
    </source>
</evidence>
<sequence length="443" mass="47835">MSQSTKARLGSFQNGSGAPKYAHPKREEPPQLKPLIAEILDSQDCISGSVFLVEKIDTVTQPIAAPRQIFAPRPSHHGATRKRRRRRSRHLRAVRLLLADGGGVCIQGLLRPAAHDLVYKGSVYEGCFVRLDDFWLRVVQPDASSPETRPTVFLVLEVVTPLSKPRPRPAVKQSTAADDELTTPQRRASVATLKPPAATAGQKQGLKQPFPVAGFLSAATIRDAPPVLAAAEAPDFGGPTDGGPRQHSHNSTSNQGHEKPASGAKAPGATVARRPQAPAEPDSSRLGTPPAWACHDLSHPLKLTPLRAIPLLPFKQNWMVNVLAVVAELSGPEPSLLPPSYAQRTARLADPSTPKHVLLTVFLDPDGFAPSPGAAVLLLGVKNHRFDGGSLKKYASDRPRDGGPWWLEAPRHLPWCDVAGLEAWWAAMAEEEKEEGRSRQEDG</sequence>
<accession>J3PBN1</accession>
<dbReference type="EMBL" id="GL385400">
    <property type="protein sequence ID" value="EJT71648.1"/>
    <property type="molecule type" value="Genomic_DNA"/>
</dbReference>
<dbReference type="eggNOG" id="ENOG502SGAA">
    <property type="taxonomic scope" value="Eukaryota"/>
</dbReference>
<proteinExistence type="predicted"/>
<feature type="region of interest" description="Disordered" evidence="1">
    <location>
        <begin position="164"/>
        <end position="205"/>
    </location>
</feature>
<evidence type="ECO:0000313" key="3">
    <source>
        <dbReference type="EnsemblFungi" id="EJT71648"/>
    </source>
</evidence>
<dbReference type="RefSeq" id="XP_009227045.1">
    <property type="nucleotide sequence ID" value="XM_009228781.1"/>
</dbReference>
<reference evidence="3" key="4">
    <citation type="journal article" date="2015" name="G3 (Bethesda)">
        <title>Genome sequences of three phytopathogenic species of the Magnaporthaceae family of fungi.</title>
        <authorList>
            <person name="Okagaki L.H."/>
            <person name="Nunes C.C."/>
            <person name="Sailsbery J."/>
            <person name="Clay B."/>
            <person name="Brown D."/>
            <person name="John T."/>
            <person name="Oh Y."/>
            <person name="Young N."/>
            <person name="Fitzgerald M."/>
            <person name="Haas B.J."/>
            <person name="Zeng Q."/>
            <person name="Young S."/>
            <person name="Adiconis X."/>
            <person name="Fan L."/>
            <person name="Levin J.Z."/>
            <person name="Mitchell T.K."/>
            <person name="Okubara P.A."/>
            <person name="Farman M.L."/>
            <person name="Kohn L.M."/>
            <person name="Birren B."/>
            <person name="Ma L.-J."/>
            <person name="Dean R.A."/>
        </authorList>
    </citation>
    <scope>NUCLEOTIDE SEQUENCE</scope>
    <source>
        <strain evidence="3">R3-111a-1</strain>
    </source>
</reference>
<dbReference type="VEuPathDB" id="FungiDB:GGTG_10903"/>
<protein>
    <submittedName>
        <fullName evidence="2 3">Uncharacterized protein</fullName>
    </submittedName>
</protein>
<dbReference type="STRING" id="644352.J3PBN1"/>
<dbReference type="GeneID" id="20351361"/>
<feature type="region of interest" description="Disordered" evidence="1">
    <location>
        <begin position="1"/>
        <end position="27"/>
    </location>
</feature>
<feature type="compositionally biased region" description="Polar residues" evidence="1">
    <location>
        <begin position="172"/>
        <end position="186"/>
    </location>
</feature>
<feature type="region of interest" description="Disordered" evidence="1">
    <location>
        <begin position="231"/>
        <end position="290"/>
    </location>
</feature>
<reference evidence="2" key="2">
    <citation type="submission" date="2010-07" db="EMBL/GenBank/DDBJ databases">
        <authorList>
            <consortium name="The Broad Institute Genome Sequencing Platform"/>
            <consortium name="Broad Institute Genome Sequencing Center for Infectious Disease"/>
            <person name="Ma L.-J."/>
            <person name="Dead R."/>
            <person name="Young S."/>
            <person name="Zeng Q."/>
            <person name="Koehrsen M."/>
            <person name="Alvarado L."/>
            <person name="Berlin A."/>
            <person name="Chapman S.B."/>
            <person name="Chen Z."/>
            <person name="Freedman E."/>
            <person name="Gellesch M."/>
            <person name="Goldberg J."/>
            <person name="Griggs A."/>
            <person name="Gujja S."/>
            <person name="Heilman E.R."/>
            <person name="Heiman D."/>
            <person name="Hepburn T."/>
            <person name="Howarth C."/>
            <person name="Jen D."/>
            <person name="Larson L."/>
            <person name="Mehta T."/>
            <person name="Neiman D."/>
            <person name="Pearson M."/>
            <person name="Roberts A."/>
            <person name="Saif S."/>
            <person name="Shea T."/>
            <person name="Shenoy N."/>
            <person name="Sisk P."/>
            <person name="Stolte C."/>
            <person name="Sykes S."/>
            <person name="Walk T."/>
            <person name="White J."/>
            <person name="Yandava C."/>
            <person name="Haas B."/>
            <person name="Nusbaum C."/>
            <person name="Birren B."/>
        </authorList>
    </citation>
    <scope>NUCLEOTIDE SEQUENCE</scope>
    <source>
        <strain evidence="2">R3-111a-1</strain>
    </source>
</reference>
<evidence type="ECO:0000313" key="4">
    <source>
        <dbReference type="Proteomes" id="UP000006039"/>
    </source>
</evidence>
<dbReference type="Proteomes" id="UP000006039">
    <property type="component" value="Unassembled WGS sequence"/>
</dbReference>
<dbReference type="AlphaFoldDB" id="J3PBN1"/>